<dbReference type="SUPFAM" id="SSF53743">
    <property type="entry name" value="FucI/AraA N-terminal and middle domains"/>
    <property type="match status" value="1"/>
</dbReference>
<keyword evidence="1" id="KW-0413">Isomerase</keyword>
<organism evidence="3 4">
    <name type="scientific">Raoultibacter massiliensis</name>
    <dbReference type="NCBI Taxonomy" id="1852371"/>
    <lineage>
        <taxon>Bacteria</taxon>
        <taxon>Bacillati</taxon>
        <taxon>Actinomycetota</taxon>
        <taxon>Coriobacteriia</taxon>
        <taxon>Eggerthellales</taxon>
        <taxon>Eggerthellaceae</taxon>
        <taxon>Raoultibacter</taxon>
    </lineage>
</organism>
<gene>
    <name evidence="3" type="ORF">AAA083_10325</name>
</gene>
<evidence type="ECO:0000256" key="2">
    <source>
        <dbReference type="ARBA" id="ARBA00023277"/>
    </source>
</evidence>
<dbReference type="RefSeq" id="WP_349227627.1">
    <property type="nucleotide sequence ID" value="NZ_JBBNOP010000008.1"/>
</dbReference>
<accession>A0ABV1JE69</accession>
<evidence type="ECO:0000313" key="3">
    <source>
        <dbReference type="EMBL" id="MEQ3363369.1"/>
    </source>
</evidence>
<dbReference type="PANTHER" id="PTHR36120">
    <property type="entry name" value="FUCOSE ISOMERASE"/>
    <property type="match status" value="1"/>
</dbReference>
<dbReference type="InterPro" id="IPR009015">
    <property type="entry name" value="Fucose_isomerase_N/cen_sf"/>
</dbReference>
<evidence type="ECO:0000313" key="4">
    <source>
        <dbReference type="Proteomes" id="UP001487305"/>
    </source>
</evidence>
<evidence type="ECO:0000256" key="1">
    <source>
        <dbReference type="ARBA" id="ARBA00023235"/>
    </source>
</evidence>
<reference evidence="3 4" key="1">
    <citation type="submission" date="2024-04" db="EMBL/GenBank/DDBJ databases">
        <title>Human intestinal bacterial collection.</title>
        <authorList>
            <person name="Pauvert C."/>
            <person name="Hitch T.C.A."/>
            <person name="Clavel T."/>
        </authorList>
    </citation>
    <scope>NUCLEOTIDE SEQUENCE [LARGE SCALE GENOMIC DNA]</scope>
    <source>
        <strain evidence="3 4">CLA-KB-H42</strain>
    </source>
</reference>
<evidence type="ECO:0008006" key="5">
    <source>
        <dbReference type="Google" id="ProtNLM"/>
    </source>
</evidence>
<name>A0ABV1JE69_9ACTN</name>
<dbReference type="PANTHER" id="PTHR36120:SF1">
    <property type="entry name" value="L-FUCOSE ISOMERASE C-TERMINAL DOMAIN-CONTAINING PROTEIN"/>
    <property type="match status" value="1"/>
</dbReference>
<sequence length="515" mass="58215">MVKAVTKAMEAIEKPIDVKVNILPIFGSLIHEVAYEGPCRFGDKDELTKEFDTKATAIGFKAFGERLERTFGDDPDVNALEPMCIACSDEFFFDEEHFKKIDAVLGDVDVFFLYGNPMPRLVREIAGRYHKPIMILTNSGAITLSELSELKNRNYPHAYGCIDWNEVVRKARCFKTMKALHRTRVLKMVRHEGPLFLTDDFEVEADFGVQAMSINMHEMMDQLHPGDGTGNYTLPLRTVCNLTEEEEAEAGRITDELMAEAEECWMDRDKILKSVRFNVLTRKLMDHFQCNAFTAQCKECCATTRINEEQVTYCLGHSLNNECGIASACEGDMNALHAITILSCLSRKAPYQSNTTPVVLDDEGEIVSKNWFSDQPCIQKYPNQLYCTWHAVPNRYMEGYDSDPAPYAIGPFAANERFGATFRYKFAEDEGKTVTLMRFNPAGTKMLVIKGEIVGGTGYDRYGCPEGIYFKVQDRDGLFHAQLEFGCHMPLVYGDYADELVELGSMMGVEVLVFD</sequence>
<keyword evidence="4" id="KW-1185">Reference proteome</keyword>
<protein>
    <recommendedName>
        <fullName evidence="5">Fucose isomerase</fullName>
    </recommendedName>
</protein>
<comment type="caution">
    <text evidence="3">The sequence shown here is derived from an EMBL/GenBank/DDBJ whole genome shotgun (WGS) entry which is preliminary data.</text>
</comment>
<dbReference type="EMBL" id="JBBNOP010000008">
    <property type="protein sequence ID" value="MEQ3363369.1"/>
    <property type="molecule type" value="Genomic_DNA"/>
</dbReference>
<dbReference type="Proteomes" id="UP001487305">
    <property type="component" value="Unassembled WGS sequence"/>
</dbReference>
<keyword evidence="2" id="KW-0119">Carbohydrate metabolism</keyword>
<proteinExistence type="predicted"/>